<accession>A0A9Q0RLC8</accession>
<gene>
    <name evidence="1" type="ORF">RDWZM_009791</name>
</gene>
<dbReference type="Proteomes" id="UP001142055">
    <property type="component" value="Chromosome 3"/>
</dbReference>
<organism evidence="1 2">
    <name type="scientific">Blomia tropicalis</name>
    <name type="common">Mite</name>
    <dbReference type="NCBI Taxonomy" id="40697"/>
    <lineage>
        <taxon>Eukaryota</taxon>
        <taxon>Metazoa</taxon>
        <taxon>Ecdysozoa</taxon>
        <taxon>Arthropoda</taxon>
        <taxon>Chelicerata</taxon>
        <taxon>Arachnida</taxon>
        <taxon>Acari</taxon>
        <taxon>Acariformes</taxon>
        <taxon>Sarcoptiformes</taxon>
        <taxon>Astigmata</taxon>
        <taxon>Glycyphagoidea</taxon>
        <taxon>Echimyopodidae</taxon>
        <taxon>Blomia</taxon>
    </lineage>
</organism>
<dbReference type="EMBL" id="JAPWDV010000003">
    <property type="protein sequence ID" value="KAJ6218634.1"/>
    <property type="molecule type" value="Genomic_DNA"/>
</dbReference>
<dbReference type="AlphaFoldDB" id="A0A9Q0RLC8"/>
<protein>
    <submittedName>
        <fullName evidence="1">Uncharacterized protein</fullName>
    </submittedName>
</protein>
<reference evidence="1" key="1">
    <citation type="submission" date="2022-12" db="EMBL/GenBank/DDBJ databases">
        <title>Genome assemblies of Blomia tropicalis.</title>
        <authorList>
            <person name="Cui Y."/>
        </authorList>
    </citation>
    <scope>NUCLEOTIDE SEQUENCE</scope>
    <source>
        <tissue evidence="1">Adult mites</tissue>
    </source>
</reference>
<evidence type="ECO:0000313" key="2">
    <source>
        <dbReference type="Proteomes" id="UP001142055"/>
    </source>
</evidence>
<feature type="non-terminal residue" evidence="1">
    <location>
        <position position="80"/>
    </location>
</feature>
<sequence>MKHIDLCRVFVCQLWSPSRPKSDNIVLNHRYVSAHFDDCRTILPIRLLLPPSTSPPPPPKNGTATIVNVYVIIASFQVDS</sequence>
<proteinExistence type="predicted"/>
<name>A0A9Q0RLC8_BLOTA</name>
<keyword evidence="2" id="KW-1185">Reference proteome</keyword>
<evidence type="ECO:0000313" key="1">
    <source>
        <dbReference type="EMBL" id="KAJ6218634.1"/>
    </source>
</evidence>
<comment type="caution">
    <text evidence="1">The sequence shown here is derived from an EMBL/GenBank/DDBJ whole genome shotgun (WGS) entry which is preliminary data.</text>
</comment>